<name>A0A516NNP3_9NOCA</name>
<dbReference type="Proteomes" id="UP000317039">
    <property type="component" value="Chromosome"/>
</dbReference>
<dbReference type="RefSeq" id="WP_143981774.1">
    <property type="nucleotide sequence ID" value="NZ_CP041695.1"/>
</dbReference>
<dbReference type="EMBL" id="CP041695">
    <property type="protein sequence ID" value="QDP80514.1"/>
    <property type="molecule type" value="Genomic_DNA"/>
</dbReference>
<sequence>MSPECGTHIWIHDGCEQGGIWPINRQRAEGILSIHASCEPPCPRKQRAARYLEDLDAGREEDTTLSSHDWRAAR</sequence>
<organism evidence="1 2">
    <name type="scientific">Nocardia otitidiscaviarum</name>
    <dbReference type="NCBI Taxonomy" id="1823"/>
    <lineage>
        <taxon>Bacteria</taxon>
        <taxon>Bacillati</taxon>
        <taxon>Actinomycetota</taxon>
        <taxon>Actinomycetes</taxon>
        <taxon>Mycobacteriales</taxon>
        <taxon>Nocardiaceae</taxon>
        <taxon>Nocardia</taxon>
    </lineage>
</organism>
<gene>
    <name evidence="1" type="ORF">FOH10_19145</name>
</gene>
<dbReference type="KEGG" id="nod:FOH10_19145"/>
<reference evidence="1 2" key="1">
    <citation type="submission" date="2019-07" db="EMBL/GenBank/DDBJ databases">
        <title>Complete Genome Sequence and Methylome Analysis of Nocardia otitidis-caviarum NEB252.</title>
        <authorList>
            <person name="Fomenkov A."/>
            <person name="Anton B.P."/>
            <person name="Vincze T."/>
            <person name="Roberts R.J."/>
        </authorList>
    </citation>
    <scope>NUCLEOTIDE SEQUENCE [LARGE SCALE GENOMIC DNA]</scope>
    <source>
        <strain evidence="1 2">NEB252</strain>
    </source>
</reference>
<dbReference type="AlphaFoldDB" id="A0A516NNP3"/>
<proteinExistence type="predicted"/>
<evidence type="ECO:0000313" key="1">
    <source>
        <dbReference type="EMBL" id="QDP80514.1"/>
    </source>
</evidence>
<evidence type="ECO:0000313" key="2">
    <source>
        <dbReference type="Proteomes" id="UP000317039"/>
    </source>
</evidence>
<accession>A0A516NNP3</accession>
<protein>
    <submittedName>
        <fullName evidence="1">Uncharacterized protein</fullName>
    </submittedName>
</protein>
<dbReference type="GeneID" id="80334483"/>